<keyword evidence="15 18" id="KW-0472">Membrane</keyword>
<comment type="similarity">
    <text evidence="2">Belongs to the complex I subunit 2 family.</text>
</comment>
<feature type="transmembrane region" description="Helical" evidence="18">
    <location>
        <begin position="58"/>
        <end position="81"/>
    </location>
</feature>
<feature type="domain" description="NADH:quinone oxidoreductase/Mrp antiporter transmembrane" evidence="19">
    <location>
        <begin position="66"/>
        <end position="183"/>
    </location>
</feature>
<feature type="transmembrane region" description="Helical" evidence="18">
    <location>
        <begin position="20"/>
        <end position="37"/>
    </location>
</feature>
<name>A0A141CKC8_9BILA</name>
<accession>A0A141CKC8</accession>
<dbReference type="GO" id="GO:0005743">
    <property type="term" value="C:mitochondrial inner membrane"/>
    <property type="evidence" value="ECO:0007669"/>
    <property type="project" value="UniProtKB-SubCell"/>
</dbReference>
<comment type="catalytic activity">
    <reaction evidence="17">
        <text>a ubiquinone + NADH + 5 H(+)(in) = a ubiquinol + NAD(+) + 4 H(+)(out)</text>
        <dbReference type="Rhea" id="RHEA:29091"/>
        <dbReference type="Rhea" id="RHEA-COMP:9565"/>
        <dbReference type="Rhea" id="RHEA-COMP:9566"/>
        <dbReference type="ChEBI" id="CHEBI:15378"/>
        <dbReference type="ChEBI" id="CHEBI:16389"/>
        <dbReference type="ChEBI" id="CHEBI:17976"/>
        <dbReference type="ChEBI" id="CHEBI:57540"/>
        <dbReference type="ChEBI" id="CHEBI:57945"/>
        <dbReference type="EC" id="7.1.1.2"/>
    </reaction>
</comment>
<evidence type="ECO:0000256" key="3">
    <source>
        <dbReference type="ARBA" id="ARBA00012944"/>
    </source>
</evidence>
<dbReference type="Pfam" id="PF00361">
    <property type="entry name" value="Proton_antipo_M"/>
    <property type="match status" value="1"/>
</dbReference>
<evidence type="ECO:0000256" key="17">
    <source>
        <dbReference type="ARBA" id="ARBA00049551"/>
    </source>
</evidence>
<keyword evidence="8" id="KW-0999">Mitochondrion inner membrane</keyword>
<keyword evidence="11 18" id="KW-1133">Transmembrane helix</keyword>
<evidence type="ECO:0000256" key="6">
    <source>
        <dbReference type="ARBA" id="ARBA00022660"/>
    </source>
</evidence>
<evidence type="ECO:0000256" key="15">
    <source>
        <dbReference type="ARBA" id="ARBA00023136"/>
    </source>
</evidence>
<dbReference type="GO" id="GO:0006120">
    <property type="term" value="P:mitochondrial electron transport, NADH to ubiquinone"/>
    <property type="evidence" value="ECO:0007669"/>
    <property type="project" value="TreeGrafter"/>
</dbReference>
<evidence type="ECO:0000256" key="5">
    <source>
        <dbReference type="ARBA" id="ARBA00022448"/>
    </source>
</evidence>
<sequence length="274" mass="31163">MKMGVLFGILCAVSSNNWLFVWMGMEINLMCFLALLSGDKSSKKKISLYFITQSFGSLLLLAVSISQSSIMSMVLVMALTLKMGAMPFHFWTPPVAMSMSWSNLILFLTVQKISPLILLKSALHTNSMFFMMAINALLGGFMVLSCNNMPMMMLFSSIIHLSWLFSALWTLYFWDYLYIYMIILTAIIYFYYNKKNASMQLSLINFGGIPPFLGFSVKLKTMMELNKFHIPFLLSGSMMSLYAYIRFLLVSSVTKKKKIAEKISPITILLLIPQ</sequence>
<keyword evidence="14 20" id="KW-0496">Mitochondrion</keyword>
<evidence type="ECO:0000256" key="8">
    <source>
        <dbReference type="ARBA" id="ARBA00022792"/>
    </source>
</evidence>
<geneLocation type="mitochondrion" evidence="20"/>
<keyword evidence="5" id="KW-0813">Transport</keyword>
<proteinExistence type="inferred from homology"/>
<organism evidence="20">
    <name type="scientific">Spadella cephaloptera</name>
    <dbReference type="NCBI Taxonomy" id="52888"/>
    <lineage>
        <taxon>Eukaryota</taxon>
        <taxon>Metazoa</taxon>
        <taxon>Spiralia</taxon>
        <taxon>Gnathifera</taxon>
        <taxon>Chaetognatha</taxon>
        <taxon>Sagittoidea</taxon>
        <taxon>Phragmophora</taxon>
        <taxon>Spadellidae</taxon>
        <taxon>Spadella</taxon>
    </lineage>
</organism>
<keyword evidence="10" id="KW-0249">Electron transport</keyword>
<dbReference type="PANTHER" id="PTHR46552:SF1">
    <property type="entry name" value="NADH-UBIQUINONE OXIDOREDUCTASE CHAIN 2"/>
    <property type="match status" value="1"/>
</dbReference>
<keyword evidence="7 18" id="KW-0812">Transmembrane</keyword>
<evidence type="ECO:0000256" key="12">
    <source>
        <dbReference type="ARBA" id="ARBA00023027"/>
    </source>
</evidence>
<evidence type="ECO:0000256" key="2">
    <source>
        <dbReference type="ARBA" id="ARBA00007012"/>
    </source>
</evidence>
<keyword evidence="9" id="KW-1278">Translocase</keyword>
<dbReference type="EC" id="7.1.1.2" evidence="3"/>
<evidence type="ECO:0000256" key="13">
    <source>
        <dbReference type="ARBA" id="ARBA00023075"/>
    </source>
</evidence>
<evidence type="ECO:0000256" key="14">
    <source>
        <dbReference type="ARBA" id="ARBA00023128"/>
    </source>
</evidence>
<evidence type="ECO:0000256" key="9">
    <source>
        <dbReference type="ARBA" id="ARBA00022967"/>
    </source>
</evidence>
<dbReference type="InterPro" id="IPR001750">
    <property type="entry name" value="ND/Mrp_TM"/>
</dbReference>
<keyword evidence="12" id="KW-0520">NAD</keyword>
<dbReference type="InterPro" id="IPR050175">
    <property type="entry name" value="Complex_I_Subunit_2"/>
</dbReference>
<dbReference type="PANTHER" id="PTHR46552">
    <property type="entry name" value="NADH-UBIQUINONE OXIDOREDUCTASE CHAIN 2"/>
    <property type="match status" value="1"/>
</dbReference>
<evidence type="ECO:0000256" key="16">
    <source>
        <dbReference type="ARBA" id="ARBA00031028"/>
    </source>
</evidence>
<keyword evidence="6" id="KW-0679">Respiratory chain</keyword>
<keyword evidence="13" id="KW-0830">Ubiquinone</keyword>
<dbReference type="GO" id="GO:0008137">
    <property type="term" value="F:NADH dehydrogenase (ubiquinone) activity"/>
    <property type="evidence" value="ECO:0007669"/>
    <property type="project" value="UniProtKB-EC"/>
</dbReference>
<evidence type="ECO:0000259" key="19">
    <source>
        <dbReference type="Pfam" id="PF00361"/>
    </source>
</evidence>
<comment type="subcellular location">
    <subcellularLocation>
        <location evidence="1">Mitochondrion inner membrane</location>
        <topology evidence="1">Multi-pass membrane protein</topology>
    </subcellularLocation>
</comment>
<feature type="transmembrane region" description="Helical" evidence="18">
    <location>
        <begin position="126"/>
        <end position="145"/>
    </location>
</feature>
<evidence type="ECO:0000256" key="7">
    <source>
        <dbReference type="ARBA" id="ARBA00022692"/>
    </source>
</evidence>
<evidence type="ECO:0000256" key="11">
    <source>
        <dbReference type="ARBA" id="ARBA00022989"/>
    </source>
</evidence>
<reference evidence="20" key="1">
    <citation type="submission" date="2015-03" db="EMBL/GenBank/DDBJ databases">
        <title>Mitochondrial variation in chaetognaths.</title>
        <authorList>
            <person name="Marletaz F."/>
            <person name="Le Parco Y."/>
            <person name="Liu S."/>
            <person name="Peijnenburg K."/>
        </authorList>
    </citation>
    <scope>NUCLEOTIDE SEQUENCE</scope>
    <source>
        <strain evidence="20">SOR-3</strain>
    </source>
</reference>
<evidence type="ECO:0000256" key="4">
    <source>
        <dbReference type="ARBA" id="ARBA00021008"/>
    </source>
</evidence>
<evidence type="ECO:0000256" key="18">
    <source>
        <dbReference type="SAM" id="Phobius"/>
    </source>
</evidence>
<dbReference type="EMBL" id="KP899749">
    <property type="protein sequence ID" value="AKS03974.1"/>
    <property type="molecule type" value="Genomic_DNA"/>
</dbReference>
<evidence type="ECO:0000313" key="20">
    <source>
        <dbReference type="EMBL" id="AKS03974.1"/>
    </source>
</evidence>
<feature type="transmembrane region" description="Helical" evidence="18">
    <location>
        <begin position="228"/>
        <end position="249"/>
    </location>
</feature>
<protein>
    <recommendedName>
        <fullName evidence="4">NADH-ubiquinone oxidoreductase chain 2</fullName>
        <ecNumber evidence="3">7.1.1.2</ecNumber>
    </recommendedName>
    <alternativeName>
        <fullName evidence="16">NADH dehydrogenase subunit 2</fullName>
    </alternativeName>
</protein>
<feature type="transmembrane region" description="Helical" evidence="18">
    <location>
        <begin position="176"/>
        <end position="192"/>
    </location>
</feature>
<dbReference type="AlphaFoldDB" id="A0A141CKC8"/>
<evidence type="ECO:0000256" key="1">
    <source>
        <dbReference type="ARBA" id="ARBA00004448"/>
    </source>
</evidence>
<gene>
    <name evidence="20" type="primary">NADH2</name>
</gene>
<evidence type="ECO:0000256" key="10">
    <source>
        <dbReference type="ARBA" id="ARBA00022982"/>
    </source>
</evidence>